<protein>
    <submittedName>
        <fullName evidence="3">Uncharacterized protein</fullName>
    </submittedName>
</protein>
<dbReference type="EMBL" id="OU895878">
    <property type="protein sequence ID" value="CAH1718725.1"/>
    <property type="molecule type" value="Genomic_DNA"/>
</dbReference>
<dbReference type="Proteomes" id="UP001153620">
    <property type="component" value="Chromosome 2"/>
</dbReference>
<feature type="compositionally biased region" description="Polar residues" evidence="1">
    <location>
        <begin position="184"/>
        <end position="198"/>
    </location>
</feature>
<keyword evidence="2" id="KW-0812">Transmembrane</keyword>
<feature type="region of interest" description="Disordered" evidence="1">
    <location>
        <begin position="179"/>
        <end position="201"/>
    </location>
</feature>
<organism evidence="3 4">
    <name type="scientific">Chironomus riparius</name>
    <dbReference type="NCBI Taxonomy" id="315576"/>
    <lineage>
        <taxon>Eukaryota</taxon>
        <taxon>Metazoa</taxon>
        <taxon>Ecdysozoa</taxon>
        <taxon>Arthropoda</taxon>
        <taxon>Hexapoda</taxon>
        <taxon>Insecta</taxon>
        <taxon>Pterygota</taxon>
        <taxon>Neoptera</taxon>
        <taxon>Endopterygota</taxon>
        <taxon>Diptera</taxon>
        <taxon>Nematocera</taxon>
        <taxon>Chironomoidea</taxon>
        <taxon>Chironomidae</taxon>
        <taxon>Chironominae</taxon>
        <taxon>Chironomus</taxon>
    </lineage>
</organism>
<evidence type="ECO:0000313" key="3">
    <source>
        <dbReference type="EMBL" id="CAH1718725.1"/>
    </source>
</evidence>
<feature type="transmembrane region" description="Helical" evidence="2">
    <location>
        <begin position="109"/>
        <end position="131"/>
    </location>
</feature>
<dbReference type="AlphaFoldDB" id="A0A9P0IV16"/>
<keyword evidence="4" id="KW-1185">Reference proteome</keyword>
<gene>
    <name evidence="3" type="ORF">CHIRRI_LOCUS6091</name>
</gene>
<evidence type="ECO:0000256" key="1">
    <source>
        <dbReference type="SAM" id="MobiDB-lite"/>
    </source>
</evidence>
<proteinExistence type="predicted"/>
<accession>A0A9P0IV16</accession>
<reference evidence="3" key="2">
    <citation type="submission" date="2022-10" db="EMBL/GenBank/DDBJ databases">
        <authorList>
            <consortium name="ENA_rothamsted_submissions"/>
            <consortium name="culmorum"/>
            <person name="King R."/>
        </authorList>
    </citation>
    <scope>NUCLEOTIDE SEQUENCE</scope>
</reference>
<name>A0A9P0IV16_9DIPT</name>
<keyword evidence="2" id="KW-1133">Transmembrane helix</keyword>
<reference evidence="3" key="1">
    <citation type="submission" date="2022-01" db="EMBL/GenBank/DDBJ databases">
        <authorList>
            <person name="King R."/>
        </authorList>
    </citation>
    <scope>NUCLEOTIDE SEQUENCE</scope>
</reference>
<sequence length="277" mass="31424">MFDNLNKLGLERSCSTSTVSSSVAAEDIRQQLENFRNVPKVQTIDTTNTKIKNIESVSIIYHNNYFNHASSNALKSSKKSPKTVYLDSLKKPLCSIEWNTLFRRKKAGWIAVILTIGNILTTSCIATYYSLEKSYSTTPYEPAIKTDEPTTTVTYSKDETSTESSLDTTLELFEPPLTTESKNEQSTITSENDSSTKSFEFPLTSEKSPITTIVYKPTTKGFEPPFTSTTKAWKKDLLDLHLKLGFNQRIDFLINFNQFYQKINKKRPFSTVLIQPL</sequence>
<evidence type="ECO:0000313" key="4">
    <source>
        <dbReference type="Proteomes" id="UP001153620"/>
    </source>
</evidence>
<evidence type="ECO:0000256" key="2">
    <source>
        <dbReference type="SAM" id="Phobius"/>
    </source>
</evidence>
<keyword evidence="2" id="KW-0472">Membrane</keyword>